<proteinExistence type="inferred from homology"/>
<accession>A0A2Y9BNN3</accession>
<feature type="domain" description="Glycosyl hydrolase family 32 C-terminal" evidence="6">
    <location>
        <begin position="346"/>
        <end position="462"/>
    </location>
</feature>
<evidence type="ECO:0000313" key="8">
    <source>
        <dbReference type="Proteomes" id="UP000245845"/>
    </source>
</evidence>
<feature type="domain" description="Glycosyl hydrolase family 32 N-terminal" evidence="5">
    <location>
        <begin position="9"/>
        <end position="306"/>
    </location>
</feature>
<dbReference type="InterPro" id="IPR013189">
    <property type="entry name" value="Glyco_hydro_32_C"/>
</dbReference>
<comment type="similarity">
    <text evidence="1 4">Belongs to the glycosyl hydrolase 32 family.</text>
</comment>
<dbReference type="GO" id="GO:0004575">
    <property type="term" value="F:sucrose alpha-glucosidase activity"/>
    <property type="evidence" value="ECO:0007669"/>
    <property type="project" value="TreeGrafter"/>
</dbReference>
<evidence type="ECO:0000256" key="2">
    <source>
        <dbReference type="ARBA" id="ARBA00022801"/>
    </source>
</evidence>
<dbReference type="PANTHER" id="PTHR42800">
    <property type="entry name" value="EXOINULINASE INUD (AFU_ORTHOLOGUE AFUA_5G00480)"/>
    <property type="match status" value="1"/>
</dbReference>
<evidence type="ECO:0000259" key="5">
    <source>
        <dbReference type="Pfam" id="PF00251"/>
    </source>
</evidence>
<dbReference type="SMART" id="SM00640">
    <property type="entry name" value="Glyco_32"/>
    <property type="match status" value="1"/>
</dbReference>
<name>A0A2Y9BNN3_9FIRM</name>
<dbReference type="Pfam" id="PF08244">
    <property type="entry name" value="Glyco_hydro_32C"/>
    <property type="match status" value="1"/>
</dbReference>
<dbReference type="Proteomes" id="UP000245845">
    <property type="component" value="Unassembled WGS sequence"/>
</dbReference>
<dbReference type="GO" id="GO:0005987">
    <property type="term" value="P:sucrose catabolic process"/>
    <property type="evidence" value="ECO:0007669"/>
    <property type="project" value="TreeGrafter"/>
</dbReference>
<dbReference type="PANTHER" id="PTHR42800:SF1">
    <property type="entry name" value="EXOINULINASE INUD (AFU_ORTHOLOGUE AFUA_5G00480)"/>
    <property type="match status" value="1"/>
</dbReference>
<keyword evidence="8" id="KW-1185">Reference proteome</keyword>
<dbReference type="Gene3D" id="2.60.120.560">
    <property type="entry name" value="Exo-inulinase, domain 1"/>
    <property type="match status" value="1"/>
</dbReference>
<comment type="caution">
    <text evidence="7">The sequence shown here is derived from an EMBL/GenBank/DDBJ whole genome shotgun (WGS) entry which is preliminary data.</text>
</comment>
<dbReference type="InterPro" id="IPR013320">
    <property type="entry name" value="ConA-like_dom_sf"/>
</dbReference>
<dbReference type="Pfam" id="PF00251">
    <property type="entry name" value="Glyco_hydro_32N"/>
    <property type="match status" value="1"/>
</dbReference>
<dbReference type="SUPFAM" id="SSF75005">
    <property type="entry name" value="Arabinanase/levansucrase/invertase"/>
    <property type="match status" value="1"/>
</dbReference>
<evidence type="ECO:0000256" key="3">
    <source>
        <dbReference type="ARBA" id="ARBA00023295"/>
    </source>
</evidence>
<dbReference type="PROSITE" id="PS00609">
    <property type="entry name" value="GLYCOSYL_HYDROL_F32"/>
    <property type="match status" value="1"/>
</dbReference>
<dbReference type="InterPro" id="IPR001362">
    <property type="entry name" value="Glyco_hydro_32"/>
</dbReference>
<dbReference type="GO" id="GO:0005737">
    <property type="term" value="C:cytoplasm"/>
    <property type="evidence" value="ECO:0007669"/>
    <property type="project" value="TreeGrafter"/>
</dbReference>
<evidence type="ECO:0000256" key="4">
    <source>
        <dbReference type="RuleBase" id="RU362110"/>
    </source>
</evidence>
<dbReference type="InterPro" id="IPR013148">
    <property type="entry name" value="Glyco_hydro_32_N"/>
</dbReference>
<reference evidence="7 8" key="1">
    <citation type="submission" date="2018-05" db="EMBL/GenBank/DDBJ databases">
        <title>The Hungate 1000. A catalogue of reference genomes from the rumen microbiome.</title>
        <authorList>
            <person name="Kelly W."/>
        </authorList>
    </citation>
    <scope>NUCLEOTIDE SEQUENCE [LARGE SCALE GENOMIC DNA]</scope>
    <source>
        <strain evidence="7 8">NLAE-zl-C242</strain>
    </source>
</reference>
<dbReference type="AlphaFoldDB" id="A0A2Y9BNN3"/>
<protein>
    <submittedName>
        <fullName evidence="7">Fructan beta-fructosidase</fullName>
    </submittedName>
</protein>
<evidence type="ECO:0000259" key="6">
    <source>
        <dbReference type="Pfam" id="PF08244"/>
    </source>
</evidence>
<dbReference type="RefSeq" id="WP_242996273.1">
    <property type="nucleotide sequence ID" value="NZ_BAAACK010000027.1"/>
</dbReference>
<evidence type="ECO:0000313" key="7">
    <source>
        <dbReference type="EMBL" id="PWJ18004.1"/>
    </source>
</evidence>
<gene>
    <name evidence="7" type="ORF">A8806_12618</name>
</gene>
<dbReference type="InterPro" id="IPR018053">
    <property type="entry name" value="Glyco_hydro_32_AS"/>
</dbReference>
<organism evidence="7 8">
    <name type="scientific">Faecalicatena orotica</name>
    <dbReference type="NCBI Taxonomy" id="1544"/>
    <lineage>
        <taxon>Bacteria</taxon>
        <taxon>Bacillati</taxon>
        <taxon>Bacillota</taxon>
        <taxon>Clostridia</taxon>
        <taxon>Lachnospirales</taxon>
        <taxon>Lachnospiraceae</taxon>
        <taxon>Faecalicatena</taxon>
    </lineage>
</organism>
<keyword evidence="2 4" id="KW-0378">Hydrolase</keyword>
<dbReference type="CDD" id="cd18622">
    <property type="entry name" value="GH32_Inu-like"/>
    <property type="match status" value="1"/>
</dbReference>
<sequence>MERFRPEYHFSPEAYILNDPNGLVYYRGEYHLFHQYNIEEQIHWGHAVSQDLVHWVRLPNALFPDEIGQIWSGSAVADEKNHRLAAFFTYSEHRTGRQSQGLAFSYDAGRTWEKHPRNPILTHPEKPDFRDPKVFWHEQTQKWVMVLSGGTEALFYGSDDLENWSYLSSFGKGHGSHAGVWECPDLFPMETDGELCWILIVSINQGSPAGGTGMQYFVGEFDGIQFRNSNPQEEVLWLDYGKDFYAGVTWNHAPGGRRLMIAWADNWQYRDFLPTTPFKGQMSFVRELKLTDGNGRGTGRRLIQEPAEEIKYLHHDAARIAVSSFDQANGEKETVFLLPFTYLSQELELEFYRGGAWPGEFGLKLDYGGGQEFYVSVEPENNRCFVDRTHAGINAHKDFPGRYEGYAGCRGNCLKLRLLLDNSQTELFLNGGETVMSNLIFPEAQKVMINVYMRDGKLEQVKGNVYHLLADS</sequence>
<dbReference type="Gene3D" id="2.115.10.20">
    <property type="entry name" value="Glycosyl hydrolase domain, family 43"/>
    <property type="match status" value="1"/>
</dbReference>
<dbReference type="EMBL" id="QGDL01000026">
    <property type="protein sequence ID" value="PWJ18004.1"/>
    <property type="molecule type" value="Genomic_DNA"/>
</dbReference>
<dbReference type="InterPro" id="IPR023296">
    <property type="entry name" value="Glyco_hydro_beta-prop_sf"/>
</dbReference>
<evidence type="ECO:0000256" key="1">
    <source>
        <dbReference type="ARBA" id="ARBA00009902"/>
    </source>
</evidence>
<dbReference type="SUPFAM" id="SSF49899">
    <property type="entry name" value="Concanavalin A-like lectins/glucanases"/>
    <property type="match status" value="1"/>
</dbReference>
<keyword evidence="3 4" id="KW-0326">Glycosidase</keyword>